<organism evidence="2 3">
    <name type="scientific">Cirrhinus mrigala</name>
    <name type="common">Mrigala</name>
    <dbReference type="NCBI Taxonomy" id="683832"/>
    <lineage>
        <taxon>Eukaryota</taxon>
        <taxon>Metazoa</taxon>
        <taxon>Chordata</taxon>
        <taxon>Craniata</taxon>
        <taxon>Vertebrata</taxon>
        <taxon>Euteleostomi</taxon>
        <taxon>Actinopterygii</taxon>
        <taxon>Neopterygii</taxon>
        <taxon>Teleostei</taxon>
        <taxon>Ostariophysi</taxon>
        <taxon>Cypriniformes</taxon>
        <taxon>Cyprinidae</taxon>
        <taxon>Labeoninae</taxon>
        <taxon>Labeonini</taxon>
        <taxon>Cirrhinus</taxon>
    </lineage>
</organism>
<evidence type="ECO:0000256" key="1">
    <source>
        <dbReference type="SAM" id="SignalP"/>
    </source>
</evidence>
<accession>A0ABD0N9T4</accession>
<keyword evidence="1" id="KW-0732">Signal</keyword>
<dbReference type="AlphaFoldDB" id="A0ABD0N9T4"/>
<protein>
    <submittedName>
        <fullName evidence="2">Uncharacterized protein</fullName>
    </submittedName>
</protein>
<gene>
    <name evidence="2" type="ORF">M9458_046910</name>
</gene>
<comment type="caution">
    <text evidence="2">The sequence shown here is derived from an EMBL/GenBank/DDBJ whole genome shotgun (WGS) entry which is preliminary data.</text>
</comment>
<name>A0ABD0N9T4_CIRMR</name>
<reference evidence="2 3" key="1">
    <citation type="submission" date="2024-05" db="EMBL/GenBank/DDBJ databases">
        <title>Genome sequencing and assembly of Indian major carp, Cirrhinus mrigala (Hamilton, 1822).</title>
        <authorList>
            <person name="Mohindra V."/>
            <person name="Chowdhury L.M."/>
            <person name="Lal K."/>
            <person name="Jena J.K."/>
        </authorList>
    </citation>
    <scope>NUCLEOTIDE SEQUENCE [LARGE SCALE GENOMIC DNA]</scope>
    <source>
        <strain evidence="2">CM1030</strain>
        <tissue evidence="2">Blood</tissue>
    </source>
</reference>
<keyword evidence="3" id="KW-1185">Reference proteome</keyword>
<proteinExistence type="predicted"/>
<dbReference type="Proteomes" id="UP001529510">
    <property type="component" value="Unassembled WGS sequence"/>
</dbReference>
<evidence type="ECO:0000313" key="2">
    <source>
        <dbReference type="EMBL" id="KAL0158834.1"/>
    </source>
</evidence>
<evidence type="ECO:0000313" key="3">
    <source>
        <dbReference type="Proteomes" id="UP001529510"/>
    </source>
</evidence>
<feature type="non-terminal residue" evidence="2">
    <location>
        <position position="1"/>
    </location>
</feature>
<feature type="signal peptide" evidence="1">
    <location>
        <begin position="1"/>
        <end position="22"/>
    </location>
</feature>
<sequence>PGGLLLHLHHTALVGSCSVCSAVEVFTSHALPVLPQPPGPSSQHGPGPPSLILSCPCSTDLLDCFVFGASASHSLGGTLS</sequence>
<feature type="chain" id="PRO_5044798982" evidence="1">
    <location>
        <begin position="23"/>
        <end position="80"/>
    </location>
</feature>
<dbReference type="EMBL" id="JAMKFB020000023">
    <property type="protein sequence ID" value="KAL0158834.1"/>
    <property type="molecule type" value="Genomic_DNA"/>
</dbReference>